<sequence length="254" mass="29781">MATYESFATVYDRFMDEVPYEEWVQYIEKLFNAYSMDSKLILDLGCGTGNVTLPLSKKGYEMIGIDNSEEMLMIAKEKASQEKANILYLNQDMREFELYGTVGCVISICDSINYILEESDLLDVFKLVNNYLDPEGLFIFDLNTEYKYKSVLGNNVFGENKEHCSYIWENYYYEEDSINEYNLTLFVEENGLYRKYEEEHYQKAYDIETIKDLLKKSGLEFLEAYDAFTMTKPKADSERIYIIAKEKEKLGGKK</sequence>
<keyword evidence="4" id="KW-1185">Reference proteome</keyword>
<comment type="caution">
    <text evidence="3">The sequence shown here is derived from an EMBL/GenBank/DDBJ whole genome shotgun (WGS) entry which is preliminary data.</text>
</comment>
<keyword evidence="3" id="KW-0489">Methyltransferase</keyword>
<keyword evidence="1 3" id="KW-0808">Transferase</keyword>
<protein>
    <submittedName>
        <fullName evidence="3">Methyltransferase family protein</fullName>
    </submittedName>
</protein>
<evidence type="ECO:0000259" key="2">
    <source>
        <dbReference type="Pfam" id="PF13649"/>
    </source>
</evidence>
<dbReference type="GO" id="GO:0032259">
    <property type="term" value="P:methylation"/>
    <property type="evidence" value="ECO:0007669"/>
    <property type="project" value="UniProtKB-KW"/>
</dbReference>
<organism evidence="3 4">
    <name type="scientific">Natranaerovirga hydrolytica</name>
    <dbReference type="NCBI Taxonomy" id="680378"/>
    <lineage>
        <taxon>Bacteria</taxon>
        <taxon>Bacillati</taxon>
        <taxon>Bacillota</taxon>
        <taxon>Clostridia</taxon>
        <taxon>Lachnospirales</taxon>
        <taxon>Natranaerovirgaceae</taxon>
        <taxon>Natranaerovirga</taxon>
    </lineage>
</organism>
<dbReference type="CDD" id="cd02440">
    <property type="entry name" value="AdoMet_MTases"/>
    <property type="match status" value="1"/>
</dbReference>
<evidence type="ECO:0000313" key="3">
    <source>
        <dbReference type="EMBL" id="TCK92389.1"/>
    </source>
</evidence>
<feature type="domain" description="Methyltransferase" evidence="2">
    <location>
        <begin position="41"/>
        <end position="136"/>
    </location>
</feature>
<accession>A0A4R1MPI6</accession>
<dbReference type="Gene3D" id="2.20.25.110">
    <property type="entry name" value="S-adenosyl-L-methionine-dependent methyltransferases"/>
    <property type="match status" value="1"/>
</dbReference>
<dbReference type="RefSeq" id="WP_132282826.1">
    <property type="nucleotide sequence ID" value="NZ_SMGQ01000014.1"/>
</dbReference>
<dbReference type="SUPFAM" id="SSF53335">
    <property type="entry name" value="S-adenosyl-L-methionine-dependent methyltransferases"/>
    <property type="match status" value="1"/>
</dbReference>
<dbReference type="Proteomes" id="UP000294545">
    <property type="component" value="Unassembled WGS sequence"/>
</dbReference>
<dbReference type="GO" id="GO:0008168">
    <property type="term" value="F:methyltransferase activity"/>
    <property type="evidence" value="ECO:0007669"/>
    <property type="project" value="UniProtKB-KW"/>
</dbReference>
<dbReference type="OrthoDB" id="9811589at2"/>
<dbReference type="InterPro" id="IPR029063">
    <property type="entry name" value="SAM-dependent_MTases_sf"/>
</dbReference>
<dbReference type="InterPro" id="IPR041698">
    <property type="entry name" value="Methyltransf_25"/>
</dbReference>
<gene>
    <name evidence="3" type="ORF">EDC19_2124</name>
</gene>
<dbReference type="Gene3D" id="3.40.50.150">
    <property type="entry name" value="Vaccinia Virus protein VP39"/>
    <property type="match status" value="1"/>
</dbReference>
<evidence type="ECO:0000256" key="1">
    <source>
        <dbReference type="ARBA" id="ARBA00022679"/>
    </source>
</evidence>
<dbReference type="PANTHER" id="PTHR43861">
    <property type="entry name" value="TRANS-ACONITATE 2-METHYLTRANSFERASE-RELATED"/>
    <property type="match status" value="1"/>
</dbReference>
<proteinExistence type="predicted"/>
<dbReference type="AlphaFoldDB" id="A0A4R1MPI6"/>
<evidence type="ECO:0000313" key="4">
    <source>
        <dbReference type="Proteomes" id="UP000294545"/>
    </source>
</evidence>
<reference evidence="3 4" key="1">
    <citation type="submission" date="2019-03" db="EMBL/GenBank/DDBJ databases">
        <title>Genomic Encyclopedia of Type Strains, Phase IV (KMG-IV): sequencing the most valuable type-strain genomes for metagenomic binning, comparative biology and taxonomic classification.</title>
        <authorList>
            <person name="Goeker M."/>
        </authorList>
    </citation>
    <scope>NUCLEOTIDE SEQUENCE [LARGE SCALE GENOMIC DNA]</scope>
    <source>
        <strain evidence="3 4">DSM 24176</strain>
    </source>
</reference>
<name>A0A4R1MPI6_9FIRM</name>
<dbReference type="Pfam" id="PF13649">
    <property type="entry name" value="Methyltransf_25"/>
    <property type="match status" value="1"/>
</dbReference>
<dbReference type="EMBL" id="SMGQ01000014">
    <property type="protein sequence ID" value="TCK92389.1"/>
    <property type="molecule type" value="Genomic_DNA"/>
</dbReference>